<organism evidence="1 2">
    <name type="scientific">Nosema granulosis</name>
    <dbReference type="NCBI Taxonomy" id="83296"/>
    <lineage>
        <taxon>Eukaryota</taxon>
        <taxon>Fungi</taxon>
        <taxon>Fungi incertae sedis</taxon>
        <taxon>Microsporidia</taxon>
        <taxon>Nosematidae</taxon>
        <taxon>Nosema</taxon>
    </lineage>
</organism>
<reference evidence="1 2" key="1">
    <citation type="journal article" date="2020" name="Genome Biol. Evol.">
        <title>Comparative genomics of strictly vertically transmitted, feminizing microsporidia endosymbionts of amphipod crustaceans.</title>
        <authorList>
            <person name="Cormier A."/>
            <person name="Chebbi M.A."/>
            <person name="Giraud I."/>
            <person name="Wattier R."/>
            <person name="Teixeira M."/>
            <person name="Gilbert C."/>
            <person name="Rigaud T."/>
            <person name="Cordaux R."/>
        </authorList>
    </citation>
    <scope>NUCLEOTIDE SEQUENCE [LARGE SCALE GENOMIC DNA]</scope>
    <source>
        <strain evidence="1 2">Ou3-Ou53</strain>
    </source>
</reference>
<dbReference type="EMBL" id="SBJO01000492">
    <property type="protein sequence ID" value="KAF9760858.1"/>
    <property type="molecule type" value="Genomic_DNA"/>
</dbReference>
<dbReference type="AlphaFoldDB" id="A0A9P6KXX8"/>
<name>A0A9P6KXX8_9MICR</name>
<dbReference type="Proteomes" id="UP000740883">
    <property type="component" value="Unassembled WGS sequence"/>
</dbReference>
<protein>
    <submittedName>
        <fullName evidence="1">Uncharacterized protein</fullName>
    </submittedName>
</protein>
<gene>
    <name evidence="1" type="ORF">NGRA_2980</name>
</gene>
<comment type="caution">
    <text evidence="1">The sequence shown here is derived from an EMBL/GenBank/DDBJ whole genome shotgun (WGS) entry which is preliminary data.</text>
</comment>
<accession>A0A9P6KXX8</accession>
<evidence type="ECO:0000313" key="2">
    <source>
        <dbReference type="Proteomes" id="UP000740883"/>
    </source>
</evidence>
<sequence length="125" mass="14206">MKCSVDSNQKKEDETKIISTIKCTRCNDTGAYQKIANDLLISTNAKKRKQKSITKKNEDGSTIYLSGTTKMIVLPNNYEYATHVSTLEESRMNIISIDKYATHMPTLRKSRLNIVSIEDSVYPPR</sequence>
<proteinExistence type="predicted"/>
<evidence type="ECO:0000313" key="1">
    <source>
        <dbReference type="EMBL" id="KAF9760858.1"/>
    </source>
</evidence>
<keyword evidence="2" id="KW-1185">Reference proteome</keyword>